<dbReference type="PANTHER" id="PTHR14136">
    <property type="entry name" value="BTB_POZ DOMAIN-CONTAINING PROTEIN KCTD9"/>
    <property type="match status" value="1"/>
</dbReference>
<dbReference type="InterPro" id="IPR051082">
    <property type="entry name" value="Pentapeptide-BTB/POZ_domain"/>
</dbReference>
<dbReference type="PANTHER" id="PTHR14136:SF17">
    <property type="entry name" value="BTB_POZ DOMAIN-CONTAINING PROTEIN KCTD9"/>
    <property type="match status" value="1"/>
</dbReference>
<dbReference type="EMBL" id="WNXQ01000002">
    <property type="protein sequence ID" value="MWB77138.1"/>
    <property type="molecule type" value="Genomic_DNA"/>
</dbReference>
<sequence length="209" mass="22174">MIDRIFPVPEIGDAIPATLSGLDLAMSNLNMCRFPLADLFGADLRGADLRKADLTEANLRGAYLSGADLRGADLKGADLSGAYLGGAYLSGADLTEADLSGADLTEADLSGADLRRAVLRGANIRSTDLSDCRMGSTSLRSVDCTAALNLSQQQVNAAFGVKSGVGLTLLRPNFACPDHWHIAEDKEEDSNEAIRAYVRAWATWANARQ</sequence>
<dbReference type="Proteomes" id="UP000443843">
    <property type="component" value="Unassembled WGS sequence"/>
</dbReference>
<dbReference type="AlphaFoldDB" id="A0A844W9D4"/>
<accession>A0A844W9D4</accession>
<proteinExistence type="predicted"/>
<organism evidence="1 2">
    <name type="scientific">Pseudooceanicola pacificus</name>
    <dbReference type="NCBI Taxonomy" id="2676438"/>
    <lineage>
        <taxon>Bacteria</taxon>
        <taxon>Pseudomonadati</taxon>
        <taxon>Pseudomonadota</taxon>
        <taxon>Alphaproteobacteria</taxon>
        <taxon>Rhodobacterales</taxon>
        <taxon>Paracoccaceae</taxon>
        <taxon>Pseudooceanicola</taxon>
    </lineage>
</organism>
<evidence type="ECO:0008006" key="3">
    <source>
        <dbReference type="Google" id="ProtNLM"/>
    </source>
</evidence>
<keyword evidence="2" id="KW-1185">Reference proteome</keyword>
<evidence type="ECO:0000313" key="2">
    <source>
        <dbReference type="Proteomes" id="UP000443843"/>
    </source>
</evidence>
<reference evidence="1 2" key="1">
    <citation type="submission" date="2019-11" db="EMBL/GenBank/DDBJ databases">
        <title>Pseudooceanicola pacifica sp. nov., isolated from deep-sea sediment of the Pacific Ocean.</title>
        <authorList>
            <person name="Lyu L."/>
        </authorList>
    </citation>
    <scope>NUCLEOTIDE SEQUENCE [LARGE SCALE GENOMIC DNA]</scope>
    <source>
        <strain evidence="1 2">216_PA32_1</strain>
    </source>
</reference>
<dbReference type="Gene3D" id="2.160.20.80">
    <property type="entry name" value="E3 ubiquitin-protein ligase SopA"/>
    <property type="match status" value="1"/>
</dbReference>
<evidence type="ECO:0000313" key="1">
    <source>
        <dbReference type="EMBL" id="MWB77138.1"/>
    </source>
</evidence>
<name>A0A844W9D4_9RHOB</name>
<gene>
    <name evidence="1" type="ORF">GLS40_03785</name>
</gene>
<comment type="caution">
    <text evidence="1">The sequence shown here is derived from an EMBL/GenBank/DDBJ whole genome shotgun (WGS) entry which is preliminary data.</text>
</comment>
<dbReference type="InterPro" id="IPR001646">
    <property type="entry name" value="5peptide_repeat"/>
</dbReference>
<dbReference type="SUPFAM" id="SSF141571">
    <property type="entry name" value="Pentapeptide repeat-like"/>
    <property type="match status" value="1"/>
</dbReference>
<protein>
    <recommendedName>
        <fullName evidence="3">Pentapeptide repeat-containing protein</fullName>
    </recommendedName>
</protein>
<dbReference type="Pfam" id="PF00805">
    <property type="entry name" value="Pentapeptide"/>
    <property type="match status" value="2"/>
</dbReference>